<organism evidence="3">
    <name type="scientific">Trieres chinensis</name>
    <name type="common">Marine centric diatom</name>
    <name type="synonym">Odontella sinensis</name>
    <dbReference type="NCBI Taxonomy" id="1514140"/>
    <lineage>
        <taxon>Eukaryota</taxon>
        <taxon>Sar</taxon>
        <taxon>Stramenopiles</taxon>
        <taxon>Ochrophyta</taxon>
        <taxon>Bacillariophyta</taxon>
        <taxon>Mediophyceae</taxon>
        <taxon>Biddulphiophycidae</taxon>
        <taxon>Eupodiscales</taxon>
        <taxon>Parodontellaceae</taxon>
        <taxon>Trieres</taxon>
    </lineage>
</organism>
<evidence type="ECO:0000259" key="2">
    <source>
        <dbReference type="Pfam" id="PF09335"/>
    </source>
</evidence>
<evidence type="ECO:0000256" key="1">
    <source>
        <dbReference type="SAM" id="Phobius"/>
    </source>
</evidence>
<proteinExistence type="predicted"/>
<dbReference type="AlphaFoldDB" id="A0A7S1ZBI6"/>
<feature type="transmembrane region" description="Helical" evidence="1">
    <location>
        <begin position="232"/>
        <end position="251"/>
    </location>
</feature>
<evidence type="ECO:0000313" key="3">
    <source>
        <dbReference type="EMBL" id="CAD9333591.1"/>
    </source>
</evidence>
<dbReference type="PANTHER" id="PTHR46826:SF1">
    <property type="entry name" value="TVP38_TMEM64 FAMILY MEMBRANE PROTEIN YDJX"/>
    <property type="match status" value="1"/>
</dbReference>
<name>A0A7S1ZBI6_TRICV</name>
<sequence length="585" mass="63003">MASLRQRRRSVGAVWLCGLVVATFLHGELNYASAFSSPSLPIPASRYGAAPIAAAPVGLRSARRSFPPSKITLRAFGDDKDQEEVEEEARLKVLEGRRSQIRSALKNAESLRNFRINNGFVPELDDDGKPLKSDSQFALTLTAFVVAAGAVILRVGGRAALVSTLGLDFANENPELKDSLDSILATAESLNIWAEAGLFILAWTLIKVFCFDAGGIVLALASGILFGGVIQGAVFCALSATIGSSVAFGLAKLDTPVRKKALEIVDEYPSLRGIEKVVARDGLKAILTLRLAPVLPIPIGMYNYVYGVTNVPFLDFAGGIFLGSMKPYLLDSYLGVFGKTVVDGTAGDAATSEDVILLVALGVSVLIGVFASQLAGETWESVTNEIEAEKREQQGEVEEDDGVMREIMGMKVPQVAVGFQLALKQAEDRINDMIDVEYEAKVWNYTKSDAGPPKEIDPAFFPDSPEVIGKGKGFDVAASVCDGLVLSSSLFMAYLKYADPLYNGEEEPKFISDVSAKPMQLDSDESPSGSAMVAFDDQEELPMERLNGSVGVGSNLSEDDQLFEVLQSLRARTEKRLQEINEKMD</sequence>
<feature type="domain" description="VTT" evidence="2">
    <location>
        <begin position="217"/>
        <end position="336"/>
    </location>
</feature>
<protein>
    <recommendedName>
        <fullName evidence="2">VTT domain-containing protein</fullName>
    </recommendedName>
</protein>
<reference evidence="3" key="1">
    <citation type="submission" date="2021-01" db="EMBL/GenBank/DDBJ databases">
        <authorList>
            <person name="Corre E."/>
            <person name="Pelletier E."/>
            <person name="Niang G."/>
            <person name="Scheremetjew M."/>
            <person name="Finn R."/>
            <person name="Kale V."/>
            <person name="Holt S."/>
            <person name="Cochrane G."/>
            <person name="Meng A."/>
            <person name="Brown T."/>
            <person name="Cohen L."/>
        </authorList>
    </citation>
    <scope>NUCLEOTIDE SEQUENCE</scope>
    <source>
        <strain evidence="3">Grunow 1884</strain>
    </source>
</reference>
<accession>A0A7S1ZBI6</accession>
<dbReference type="InterPro" id="IPR053240">
    <property type="entry name" value="VTT_domain"/>
</dbReference>
<dbReference type="Pfam" id="PF09335">
    <property type="entry name" value="VTT_dom"/>
    <property type="match status" value="1"/>
</dbReference>
<keyword evidence="1" id="KW-0472">Membrane</keyword>
<gene>
    <name evidence="3" type="ORF">OSIN01602_LOCUS7187</name>
</gene>
<feature type="transmembrane region" description="Helical" evidence="1">
    <location>
        <begin position="198"/>
        <end position="226"/>
    </location>
</feature>
<dbReference type="EMBL" id="HBGO01012898">
    <property type="protein sequence ID" value="CAD9333591.1"/>
    <property type="molecule type" value="Transcribed_RNA"/>
</dbReference>
<keyword evidence="1" id="KW-0812">Transmembrane</keyword>
<feature type="transmembrane region" description="Helical" evidence="1">
    <location>
        <begin position="137"/>
        <end position="155"/>
    </location>
</feature>
<dbReference type="PANTHER" id="PTHR46826">
    <property type="match status" value="1"/>
</dbReference>
<dbReference type="InterPro" id="IPR032816">
    <property type="entry name" value="VTT_dom"/>
</dbReference>
<keyword evidence="1" id="KW-1133">Transmembrane helix</keyword>